<name>A0A484ID37_9ARCH</name>
<keyword evidence="1" id="KW-0812">Transmembrane</keyword>
<evidence type="ECO:0000313" key="3">
    <source>
        <dbReference type="Proteomes" id="UP000294299"/>
    </source>
</evidence>
<keyword evidence="1" id="KW-0472">Membrane</keyword>
<proteinExistence type="predicted"/>
<dbReference type="EMBL" id="LR216287">
    <property type="protein sequence ID" value="VFJ15010.1"/>
    <property type="molecule type" value="Genomic_DNA"/>
</dbReference>
<evidence type="ECO:0000313" key="2">
    <source>
        <dbReference type="EMBL" id="VFJ15010.1"/>
    </source>
</evidence>
<protein>
    <submittedName>
        <fullName evidence="2">Uncharacterized protein</fullName>
    </submittedName>
</protein>
<accession>A0A484ID37</accession>
<feature type="transmembrane region" description="Helical" evidence="1">
    <location>
        <begin position="21"/>
        <end position="43"/>
    </location>
</feature>
<dbReference type="Proteomes" id="UP000294299">
    <property type="component" value="Chromosome NFRAN"/>
</dbReference>
<sequence>MSKYLRINQRFIRRRWLDFRNGHSIYLIFVLTFTNFILITYNFAIKQIPILGDAISLPVFIVLFALVYIPVSMLIGYWHRKHQYSVENEALINQNWVWAWIMQYQIRLIKGKTTKKEDEFVITYLNDILKRTNKTELMAKDEDSTTSNSNEEKKG</sequence>
<evidence type="ECO:0000256" key="1">
    <source>
        <dbReference type="SAM" id="Phobius"/>
    </source>
</evidence>
<dbReference type="OrthoDB" id="8570at2157"/>
<reference evidence="2 3" key="1">
    <citation type="submission" date="2019-02" db="EMBL/GenBank/DDBJ databases">
        <authorList>
            <person name="Lehtovirta-Morley E L."/>
        </authorList>
    </citation>
    <scope>NUCLEOTIDE SEQUENCE [LARGE SCALE GENOMIC DNA]</scope>
    <source>
        <strain evidence="2">NFRAN1</strain>
    </source>
</reference>
<keyword evidence="1" id="KW-1133">Transmembrane helix</keyword>
<dbReference type="KEGG" id="nfn:NFRAN_2688"/>
<dbReference type="RefSeq" id="WP_172602316.1">
    <property type="nucleotide sequence ID" value="NZ_LR216287.1"/>
</dbReference>
<feature type="transmembrane region" description="Helical" evidence="1">
    <location>
        <begin position="55"/>
        <end position="78"/>
    </location>
</feature>
<organism evidence="2 3">
    <name type="scientific">Candidatus Nitrosocosmicus franklandianus</name>
    <dbReference type="NCBI Taxonomy" id="1798806"/>
    <lineage>
        <taxon>Archaea</taxon>
        <taxon>Nitrososphaerota</taxon>
        <taxon>Nitrososphaeria</taxon>
        <taxon>Nitrososphaerales</taxon>
        <taxon>Nitrososphaeraceae</taxon>
        <taxon>Candidatus Nitrosocosmicus</taxon>
    </lineage>
</organism>
<dbReference type="AlphaFoldDB" id="A0A484ID37"/>
<keyword evidence="3" id="KW-1185">Reference proteome</keyword>
<dbReference type="GeneID" id="39421831"/>
<gene>
    <name evidence="2" type="ORF">NFRAN_2688</name>
</gene>